<keyword evidence="1" id="KW-1133">Transmembrane helix</keyword>
<keyword evidence="3" id="KW-1185">Reference proteome</keyword>
<evidence type="ECO:0000313" key="3">
    <source>
        <dbReference type="Proteomes" id="UP000286997"/>
    </source>
</evidence>
<dbReference type="RefSeq" id="WP_127732255.1">
    <property type="nucleotide sequence ID" value="NZ_SACP01000021.1"/>
</dbReference>
<accession>A0A437NZR9</accession>
<evidence type="ECO:0000313" key="2">
    <source>
        <dbReference type="EMBL" id="RVU15467.1"/>
    </source>
</evidence>
<sequence>MTRRSPGGWRRVFGIPLVVGIAGILGLVSALVFEGPGRVAAWIGVGLPLALVVWFVGRAYGGRSASRSGSPRPG</sequence>
<organism evidence="2 3">
    <name type="scientific">Methylobacterium oryzihabitans</name>
    <dbReference type="NCBI Taxonomy" id="2499852"/>
    <lineage>
        <taxon>Bacteria</taxon>
        <taxon>Pseudomonadati</taxon>
        <taxon>Pseudomonadota</taxon>
        <taxon>Alphaproteobacteria</taxon>
        <taxon>Hyphomicrobiales</taxon>
        <taxon>Methylobacteriaceae</taxon>
        <taxon>Methylobacterium</taxon>
    </lineage>
</organism>
<dbReference type="AlphaFoldDB" id="A0A437NZR9"/>
<dbReference type="Proteomes" id="UP000286997">
    <property type="component" value="Unassembled WGS sequence"/>
</dbReference>
<dbReference type="EMBL" id="SACP01000021">
    <property type="protein sequence ID" value="RVU15467.1"/>
    <property type="molecule type" value="Genomic_DNA"/>
</dbReference>
<feature type="transmembrane region" description="Helical" evidence="1">
    <location>
        <begin position="39"/>
        <end position="57"/>
    </location>
</feature>
<name>A0A437NZR9_9HYPH</name>
<keyword evidence="1" id="KW-0812">Transmembrane</keyword>
<dbReference type="OrthoDB" id="8242757at2"/>
<gene>
    <name evidence="2" type="ORF">EOE48_19565</name>
</gene>
<reference evidence="2 3" key="1">
    <citation type="submission" date="2019-01" db="EMBL/GenBank/DDBJ databases">
        <authorList>
            <person name="Chen W.-M."/>
        </authorList>
    </citation>
    <scope>NUCLEOTIDE SEQUENCE [LARGE SCALE GENOMIC DNA]</scope>
    <source>
        <strain evidence="2 3">TER-1</strain>
    </source>
</reference>
<proteinExistence type="predicted"/>
<evidence type="ECO:0000256" key="1">
    <source>
        <dbReference type="SAM" id="Phobius"/>
    </source>
</evidence>
<comment type="caution">
    <text evidence="2">The sequence shown here is derived from an EMBL/GenBank/DDBJ whole genome shotgun (WGS) entry which is preliminary data.</text>
</comment>
<protein>
    <submittedName>
        <fullName evidence="2">Uncharacterized protein</fullName>
    </submittedName>
</protein>
<feature type="transmembrane region" description="Helical" evidence="1">
    <location>
        <begin position="12"/>
        <end position="33"/>
    </location>
</feature>
<keyword evidence="1" id="KW-0472">Membrane</keyword>